<comment type="function">
    <text evidence="6">Involved in correct processing of both the 5' and 3' ends of 23S rRNA precursor. Processes 30S rRNA precursor transcript even in absence of ribonuclease 3 (Rnc); Rnc processes 30S rRNA into smaller rRNA precursors.</text>
</comment>
<keyword evidence="3 6" id="KW-0540">Nuclease</keyword>
<keyword evidence="6" id="KW-0460">Magnesium</keyword>
<evidence type="ECO:0000313" key="9">
    <source>
        <dbReference type="Proteomes" id="UP000824260"/>
    </source>
</evidence>
<dbReference type="AlphaFoldDB" id="A0A9D0ZLQ8"/>
<dbReference type="PIRSF" id="PIRSF005520">
    <property type="entry name" value="UCP005520"/>
    <property type="match status" value="1"/>
</dbReference>
<comment type="caution">
    <text evidence="8">The sequence shown here is derived from an EMBL/GenBank/DDBJ whole genome shotgun (WGS) entry which is preliminary data.</text>
</comment>
<dbReference type="EMBL" id="DVFZ01000064">
    <property type="protein sequence ID" value="HIQ82735.1"/>
    <property type="molecule type" value="Genomic_DNA"/>
</dbReference>
<reference evidence="8" key="1">
    <citation type="submission" date="2020-10" db="EMBL/GenBank/DDBJ databases">
        <authorList>
            <person name="Gilroy R."/>
        </authorList>
    </citation>
    <scope>NUCLEOTIDE SEQUENCE</scope>
    <source>
        <strain evidence="8">ChiSjej6B24-2974</strain>
    </source>
</reference>
<evidence type="ECO:0000256" key="1">
    <source>
        <dbReference type="ARBA" id="ARBA00022517"/>
    </source>
</evidence>
<dbReference type="EC" id="3.1.26.-" evidence="6"/>
<dbReference type="GO" id="GO:0005737">
    <property type="term" value="C:cytoplasm"/>
    <property type="evidence" value="ECO:0007669"/>
    <property type="project" value="UniProtKB-SubCell"/>
</dbReference>
<dbReference type="InterPro" id="IPR000999">
    <property type="entry name" value="RNase_III_dom"/>
</dbReference>
<protein>
    <recommendedName>
        <fullName evidence="6">Mini-ribonuclease 3</fullName>
        <shortName evidence="6">Mini-3</shortName>
        <shortName evidence="6">Mini-RNase 3</shortName>
        <ecNumber evidence="6">3.1.26.-</ecNumber>
    </recommendedName>
    <alternativeName>
        <fullName evidence="6">Mini-RNase III</fullName>
        <shortName evidence="6">Mini-III</shortName>
    </alternativeName>
</protein>
<keyword evidence="1 6" id="KW-0690">Ribosome biogenesis</keyword>
<dbReference type="PANTHER" id="PTHR34276">
    <property type="entry name" value="MINI-RIBONUCLEASE 3"/>
    <property type="match status" value="1"/>
</dbReference>
<dbReference type="Pfam" id="PF00636">
    <property type="entry name" value="Ribonuclease_3"/>
    <property type="match status" value="1"/>
</dbReference>
<sequence>MKAFEFAPGALPGSLELAYLGDSVYDLYVRARLVREGGHVRDMHRAAVSMVCAHAQAGAFARVEEALTERERDVARRARNAHQTPPRHADAAEYHRATALEALVGYLFVTGQTERMEEILDLALEENHEAR</sequence>
<keyword evidence="6" id="KW-0963">Cytoplasm</keyword>
<organism evidence="8 9">
    <name type="scientific">Candidatus Pullichristensenella stercorigallinarum</name>
    <dbReference type="NCBI Taxonomy" id="2840909"/>
    <lineage>
        <taxon>Bacteria</taxon>
        <taxon>Bacillati</taxon>
        <taxon>Bacillota</taxon>
        <taxon>Clostridia</taxon>
        <taxon>Candidatus Pullichristensenella</taxon>
    </lineage>
</organism>
<dbReference type="InterPro" id="IPR036389">
    <property type="entry name" value="RNase_III_sf"/>
</dbReference>
<dbReference type="Proteomes" id="UP000824260">
    <property type="component" value="Unassembled WGS sequence"/>
</dbReference>
<comment type="similarity">
    <text evidence="6">Belongs to the MrnC RNase family.</text>
</comment>
<dbReference type="Gene3D" id="1.10.1520.10">
    <property type="entry name" value="Ribonuclease III domain"/>
    <property type="match status" value="1"/>
</dbReference>
<evidence type="ECO:0000256" key="5">
    <source>
        <dbReference type="ARBA" id="ARBA00022801"/>
    </source>
</evidence>
<feature type="domain" description="RNase III" evidence="7">
    <location>
        <begin position="16"/>
        <end position="111"/>
    </location>
</feature>
<accession>A0A9D0ZLQ8</accession>
<dbReference type="GO" id="GO:0019843">
    <property type="term" value="F:rRNA binding"/>
    <property type="evidence" value="ECO:0007669"/>
    <property type="project" value="UniProtKB-UniRule"/>
</dbReference>
<name>A0A9D0ZLQ8_9FIRM</name>
<keyword evidence="6" id="KW-0699">rRNA-binding</keyword>
<keyword evidence="6" id="KW-0694">RNA-binding</keyword>
<comment type="cofactor">
    <cofactor evidence="6">
        <name>Mg(2+)</name>
        <dbReference type="ChEBI" id="CHEBI:18420"/>
    </cofactor>
</comment>
<reference evidence="8" key="2">
    <citation type="journal article" date="2021" name="PeerJ">
        <title>Extensive microbial diversity within the chicken gut microbiome revealed by metagenomics and culture.</title>
        <authorList>
            <person name="Gilroy R."/>
            <person name="Ravi A."/>
            <person name="Getino M."/>
            <person name="Pursley I."/>
            <person name="Horton D.L."/>
            <person name="Alikhan N.F."/>
            <person name="Baker D."/>
            <person name="Gharbi K."/>
            <person name="Hall N."/>
            <person name="Watson M."/>
            <person name="Adriaenssens E.M."/>
            <person name="Foster-Nyarko E."/>
            <person name="Jarju S."/>
            <person name="Secka A."/>
            <person name="Antonio M."/>
            <person name="Oren A."/>
            <person name="Chaudhuri R.R."/>
            <person name="La Ragione R."/>
            <person name="Hildebrand F."/>
            <person name="Pallen M.J."/>
        </authorList>
    </citation>
    <scope>NUCLEOTIDE SEQUENCE</scope>
    <source>
        <strain evidence="8">ChiSjej6B24-2974</strain>
    </source>
</reference>
<evidence type="ECO:0000256" key="3">
    <source>
        <dbReference type="ARBA" id="ARBA00022722"/>
    </source>
</evidence>
<evidence type="ECO:0000256" key="4">
    <source>
        <dbReference type="ARBA" id="ARBA00022759"/>
    </source>
</evidence>
<keyword evidence="2 6" id="KW-0698">rRNA processing</keyword>
<feature type="active site" evidence="6">
    <location>
        <position position="22"/>
    </location>
</feature>
<comment type="subcellular location">
    <subcellularLocation>
        <location evidence="6">Cytoplasm</location>
    </subcellularLocation>
</comment>
<dbReference type="GO" id="GO:0006364">
    <property type="term" value="P:rRNA processing"/>
    <property type="evidence" value="ECO:0007669"/>
    <property type="project" value="UniProtKB-UniRule"/>
</dbReference>
<dbReference type="InterPro" id="IPR008226">
    <property type="entry name" value="Mini3_fam"/>
</dbReference>
<dbReference type="SUPFAM" id="SSF69065">
    <property type="entry name" value="RNase III domain-like"/>
    <property type="match status" value="1"/>
</dbReference>
<proteinExistence type="inferred from homology"/>
<dbReference type="HAMAP" id="MF_01468">
    <property type="entry name" value="RNase_Mini_III"/>
    <property type="match status" value="1"/>
</dbReference>
<keyword evidence="4 6" id="KW-0255">Endonuclease</keyword>
<comment type="subunit">
    <text evidence="6">Homodimer.</text>
</comment>
<evidence type="ECO:0000313" key="8">
    <source>
        <dbReference type="EMBL" id="HIQ82735.1"/>
    </source>
</evidence>
<evidence type="ECO:0000256" key="2">
    <source>
        <dbReference type="ARBA" id="ARBA00022552"/>
    </source>
</evidence>
<dbReference type="PANTHER" id="PTHR34276:SF1">
    <property type="entry name" value="MINI-RIBONUCLEASE 3"/>
    <property type="match status" value="1"/>
</dbReference>
<dbReference type="GO" id="GO:0004525">
    <property type="term" value="F:ribonuclease III activity"/>
    <property type="evidence" value="ECO:0007669"/>
    <property type="project" value="InterPro"/>
</dbReference>
<evidence type="ECO:0000256" key="6">
    <source>
        <dbReference type="HAMAP-Rule" id="MF_01468"/>
    </source>
</evidence>
<gene>
    <name evidence="6" type="primary">mrnC</name>
    <name evidence="8" type="ORF">IAA52_06490</name>
</gene>
<evidence type="ECO:0000259" key="7">
    <source>
        <dbReference type="Pfam" id="PF00636"/>
    </source>
</evidence>
<keyword evidence="5 6" id="KW-0378">Hydrolase</keyword>